<sequence length="165" mass="18497">MCHGQTHRVSDGCPISLAATIYMGDSNSAGLHTHVYTHLNQAFINGKPHTFLNGKTTFLNGKPHPHLLRSAVVNHTYTNPYPHLPDGDKVLNKISNNDNPYLLLCYTVVNHTSTNSKPHIHQCISTNGKHIPIILLVILYKPHSNEAHDDNGDLPYDDYFIYDIH</sequence>
<name>A0AAV4UM26_CAEEX</name>
<organism evidence="1 2">
    <name type="scientific">Caerostris extrusa</name>
    <name type="common">Bark spider</name>
    <name type="synonym">Caerostris bankana</name>
    <dbReference type="NCBI Taxonomy" id="172846"/>
    <lineage>
        <taxon>Eukaryota</taxon>
        <taxon>Metazoa</taxon>
        <taxon>Ecdysozoa</taxon>
        <taxon>Arthropoda</taxon>
        <taxon>Chelicerata</taxon>
        <taxon>Arachnida</taxon>
        <taxon>Araneae</taxon>
        <taxon>Araneomorphae</taxon>
        <taxon>Entelegynae</taxon>
        <taxon>Araneoidea</taxon>
        <taxon>Araneidae</taxon>
        <taxon>Caerostris</taxon>
    </lineage>
</organism>
<dbReference type="AlphaFoldDB" id="A0AAV4UM26"/>
<evidence type="ECO:0000313" key="2">
    <source>
        <dbReference type="Proteomes" id="UP001054945"/>
    </source>
</evidence>
<protein>
    <submittedName>
        <fullName evidence="1">Uncharacterized protein</fullName>
    </submittedName>
</protein>
<accession>A0AAV4UM26</accession>
<comment type="caution">
    <text evidence="1">The sequence shown here is derived from an EMBL/GenBank/DDBJ whole genome shotgun (WGS) entry which is preliminary data.</text>
</comment>
<gene>
    <name evidence="1" type="ORF">CEXT_56641</name>
</gene>
<proteinExistence type="predicted"/>
<dbReference type="Proteomes" id="UP001054945">
    <property type="component" value="Unassembled WGS sequence"/>
</dbReference>
<evidence type="ECO:0000313" key="1">
    <source>
        <dbReference type="EMBL" id="GIY58823.1"/>
    </source>
</evidence>
<reference evidence="1 2" key="1">
    <citation type="submission" date="2021-06" db="EMBL/GenBank/DDBJ databases">
        <title>Caerostris extrusa draft genome.</title>
        <authorList>
            <person name="Kono N."/>
            <person name="Arakawa K."/>
        </authorList>
    </citation>
    <scope>NUCLEOTIDE SEQUENCE [LARGE SCALE GENOMIC DNA]</scope>
</reference>
<dbReference type="EMBL" id="BPLR01013110">
    <property type="protein sequence ID" value="GIY58823.1"/>
    <property type="molecule type" value="Genomic_DNA"/>
</dbReference>
<keyword evidence="2" id="KW-1185">Reference proteome</keyword>